<dbReference type="InterPro" id="IPR013106">
    <property type="entry name" value="Ig_V-set"/>
</dbReference>
<evidence type="ECO:0000313" key="4">
    <source>
        <dbReference type="Ensembl" id="ENSEEEP00000005990.2"/>
    </source>
</evidence>
<dbReference type="GeneTree" id="ENSGT00940000178549"/>
<dbReference type="SMART" id="SM00409">
    <property type="entry name" value="IG"/>
    <property type="match status" value="2"/>
</dbReference>
<keyword evidence="2" id="KW-1133">Transmembrane helix</keyword>
<dbReference type="InterPro" id="IPR013783">
    <property type="entry name" value="Ig-like_fold"/>
</dbReference>
<dbReference type="Proteomes" id="UP000314983">
    <property type="component" value="Chromosome 4"/>
</dbReference>
<evidence type="ECO:0000256" key="2">
    <source>
        <dbReference type="SAM" id="Phobius"/>
    </source>
</evidence>
<evidence type="ECO:0000259" key="3">
    <source>
        <dbReference type="PROSITE" id="PS50835"/>
    </source>
</evidence>
<dbReference type="AlphaFoldDB" id="A0A4W4E2W7"/>
<name>A0A4W4E2W7_ELEEL</name>
<sequence>MAGEQCLGFQSLYLPDSLEPEVQTVFYGVGEKVVLPCALSPKHLKERQKYWKTPFGQVDSTTPEKKNRSSRGDMYVLDRKESDDYSLVIPSITPNHSGDYECFSPSPHAEYFITVCSELVSNKIVSHPGSNVTLNCSSTKDVSIQWYRQRDPEKEELIVDTGDPFVARPADVGGRMHISEADTSLMIADLSEDDGGTYWCVVLLHDMYYNYDVPYDEGVEDTETDDDTWAKAEEATISWCCLVFKSFCSIIILLFRMLWLCFFLVHVWCMSVYSSG</sequence>
<feature type="domain" description="Ig-like" evidence="3">
    <location>
        <begin position="20"/>
        <end position="102"/>
    </location>
</feature>
<dbReference type="SUPFAM" id="SSF48726">
    <property type="entry name" value="Immunoglobulin"/>
    <property type="match status" value="2"/>
</dbReference>
<organism evidence="4 5">
    <name type="scientific">Electrophorus electricus</name>
    <name type="common">Electric eel</name>
    <name type="synonym">Gymnotus electricus</name>
    <dbReference type="NCBI Taxonomy" id="8005"/>
    <lineage>
        <taxon>Eukaryota</taxon>
        <taxon>Metazoa</taxon>
        <taxon>Chordata</taxon>
        <taxon>Craniata</taxon>
        <taxon>Vertebrata</taxon>
        <taxon>Euteleostomi</taxon>
        <taxon>Actinopterygii</taxon>
        <taxon>Neopterygii</taxon>
        <taxon>Teleostei</taxon>
        <taxon>Ostariophysi</taxon>
        <taxon>Gymnotiformes</taxon>
        <taxon>Gymnotoidei</taxon>
        <taxon>Gymnotidae</taxon>
        <taxon>Electrophorus</taxon>
    </lineage>
</organism>
<dbReference type="Gene3D" id="2.60.40.10">
    <property type="entry name" value="Immunoglobulins"/>
    <property type="match status" value="2"/>
</dbReference>
<keyword evidence="1" id="KW-0393">Immunoglobulin domain</keyword>
<dbReference type="GO" id="GO:0007399">
    <property type="term" value="P:nervous system development"/>
    <property type="evidence" value="ECO:0007669"/>
    <property type="project" value="UniProtKB-ARBA"/>
</dbReference>
<dbReference type="PANTHER" id="PTHR10075">
    <property type="entry name" value="BASIGIN RELATED"/>
    <property type="match status" value="1"/>
</dbReference>
<reference evidence="5" key="2">
    <citation type="journal article" date="2017" name="Sci. Adv.">
        <title>A tail of two voltages: Proteomic comparison of the three electric organs of the electric eel.</title>
        <authorList>
            <person name="Traeger L.L."/>
            <person name="Sabat G."/>
            <person name="Barrett-Wilt G.A."/>
            <person name="Wells G.B."/>
            <person name="Sussman M.R."/>
        </authorList>
    </citation>
    <scope>NUCLEOTIDE SEQUENCE [LARGE SCALE GENOMIC DNA]</scope>
</reference>
<dbReference type="InterPro" id="IPR007110">
    <property type="entry name" value="Ig-like_dom"/>
</dbReference>
<dbReference type="Pfam" id="PF07686">
    <property type="entry name" value="V-set"/>
    <property type="match status" value="1"/>
</dbReference>
<dbReference type="SMART" id="SM00408">
    <property type="entry name" value="IGc2"/>
    <property type="match status" value="2"/>
</dbReference>
<reference evidence="5" key="1">
    <citation type="journal article" date="2014" name="Science">
        <title>Nonhuman genetics. Genomic basis for the convergent evolution of electric organs.</title>
        <authorList>
            <person name="Gallant J.R."/>
            <person name="Traeger L.L."/>
            <person name="Volkening J.D."/>
            <person name="Moffett H."/>
            <person name="Chen P.H."/>
            <person name="Novina C.D."/>
            <person name="Phillips G.N.Jr."/>
            <person name="Anand R."/>
            <person name="Wells G.B."/>
            <person name="Pinch M."/>
            <person name="Guth R."/>
            <person name="Unguez G.A."/>
            <person name="Albert J.S."/>
            <person name="Zakon H.H."/>
            <person name="Samanta M.P."/>
            <person name="Sussman M.R."/>
        </authorList>
    </citation>
    <scope>NUCLEOTIDE SEQUENCE [LARGE SCALE GENOMIC DNA]</scope>
</reference>
<dbReference type="OMA" id="MHISEAD"/>
<dbReference type="PROSITE" id="PS50835">
    <property type="entry name" value="IG_LIKE"/>
    <property type="match status" value="2"/>
</dbReference>
<evidence type="ECO:0000313" key="5">
    <source>
        <dbReference type="Proteomes" id="UP000314983"/>
    </source>
</evidence>
<protein>
    <recommendedName>
        <fullName evidence="3">Ig-like domain-containing protein</fullName>
    </recommendedName>
</protein>
<feature type="transmembrane region" description="Helical" evidence="2">
    <location>
        <begin position="250"/>
        <end position="273"/>
    </location>
</feature>
<feature type="domain" description="Ig-like" evidence="3">
    <location>
        <begin position="107"/>
        <end position="202"/>
    </location>
</feature>
<dbReference type="Ensembl" id="ENSEEET00000006070.2">
    <property type="protein sequence ID" value="ENSEEEP00000005990.2"/>
    <property type="gene ID" value="ENSEEEG00000003183.2"/>
</dbReference>
<keyword evidence="5" id="KW-1185">Reference proteome</keyword>
<reference evidence="4" key="4">
    <citation type="submission" date="2025-08" db="UniProtKB">
        <authorList>
            <consortium name="Ensembl"/>
        </authorList>
    </citation>
    <scope>IDENTIFICATION</scope>
</reference>
<dbReference type="InterPro" id="IPR003599">
    <property type="entry name" value="Ig_sub"/>
</dbReference>
<dbReference type="PANTHER" id="PTHR10075:SF14">
    <property type="entry name" value="CELL ADHESION MOLECULE DSCAM2-RELATED"/>
    <property type="match status" value="1"/>
</dbReference>
<dbReference type="InterPro" id="IPR036179">
    <property type="entry name" value="Ig-like_dom_sf"/>
</dbReference>
<evidence type="ECO:0000256" key="1">
    <source>
        <dbReference type="ARBA" id="ARBA00023319"/>
    </source>
</evidence>
<keyword evidence="2" id="KW-0812">Transmembrane</keyword>
<dbReference type="InterPro" id="IPR003598">
    <property type="entry name" value="Ig_sub2"/>
</dbReference>
<reference evidence="4" key="5">
    <citation type="submission" date="2025-09" db="UniProtKB">
        <authorList>
            <consortium name="Ensembl"/>
        </authorList>
    </citation>
    <scope>IDENTIFICATION</scope>
</reference>
<reference evidence="4" key="3">
    <citation type="submission" date="2020-05" db="EMBL/GenBank/DDBJ databases">
        <title>Electrophorus electricus (electric eel) genome, fEleEle1, primary haplotype.</title>
        <authorList>
            <person name="Myers G."/>
            <person name="Meyer A."/>
            <person name="Fedrigo O."/>
            <person name="Formenti G."/>
            <person name="Rhie A."/>
            <person name="Tracey A."/>
            <person name="Sims Y."/>
            <person name="Jarvis E.D."/>
        </authorList>
    </citation>
    <scope>NUCLEOTIDE SEQUENCE [LARGE SCALE GENOMIC DNA]</scope>
</reference>
<proteinExistence type="predicted"/>
<dbReference type="CDD" id="cd00099">
    <property type="entry name" value="IgV"/>
    <property type="match status" value="1"/>
</dbReference>
<accession>A0A4W4E2W7</accession>
<keyword evidence="2" id="KW-0472">Membrane</keyword>